<dbReference type="Gene3D" id="3.10.50.10">
    <property type="match status" value="1"/>
</dbReference>
<dbReference type="GO" id="GO:0008061">
    <property type="term" value="F:chitin binding"/>
    <property type="evidence" value="ECO:0007669"/>
    <property type="project" value="InterPro"/>
</dbReference>
<evidence type="ECO:0000256" key="7">
    <source>
        <dbReference type="ARBA" id="ARBA00040976"/>
    </source>
</evidence>
<organism evidence="10 11">
    <name type="scientific">Cyprinus carpio</name>
    <name type="common">Common carp</name>
    <dbReference type="NCBI Taxonomy" id="7962"/>
    <lineage>
        <taxon>Eukaryota</taxon>
        <taxon>Metazoa</taxon>
        <taxon>Chordata</taxon>
        <taxon>Craniata</taxon>
        <taxon>Vertebrata</taxon>
        <taxon>Euteleostomi</taxon>
        <taxon>Actinopterygii</taxon>
        <taxon>Neopterygii</taxon>
        <taxon>Teleostei</taxon>
        <taxon>Ostariophysi</taxon>
        <taxon>Cypriniformes</taxon>
        <taxon>Cyprinidae</taxon>
        <taxon>Cyprininae</taxon>
        <taxon>Cyprinus</taxon>
    </lineage>
</organism>
<dbReference type="InterPro" id="IPR017853">
    <property type="entry name" value="GH"/>
</dbReference>
<evidence type="ECO:0000313" key="11">
    <source>
        <dbReference type="Proteomes" id="UP000694701"/>
    </source>
</evidence>
<dbReference type="GO" id="GO:0005764">
    <property type="term" value="C:lysosome"/>
    <property type="evidence" value="ECO:0007669"/>
    <property type="project" value="UniProtKB-SubCell"/>
</dbReference>
<dbReference type="SUPFAM" id="SSF51445">
    <property type="entry name" value="(Trans)glycosidases"/>
    <property type="match status" value="1"/>
</dbReference>
<dbReference type="GO" id="GO:0070492">
    <property type="term" value="F:oligosaccharide binding"/>
    <property type="evidence" value="ECO:0007669"/>
    <property type="project" value="TreeGrafter"/>
</dbReference>
<dbReference type="GO" id="GO:0005576">
    <property type="term" value="C:extracellular region"/>
    <property type="evidence" value="ECO:0007669"/>
    <property type="project" value="UniProtKB-SubCell"/>
</dbReference>
<feature type="signal peptide" evidence="8">
    <location>
        <begin position="1"/>
        <end position="19"/>
    </location>
</feature>
<evidence type="ECO:0000256" key="4">
    <source>
        <dbReference type="ARBA" id="ARBA00022525"/>
    </source>
</evidence>
<evidence type="ECO:0000256" key="8">
    <source>
        <dbReference type="SAM" id="SignalP"/>
    </source>
</evidence>
<accession>A0A8C2EY90</accession>
<keyword evidence="5 8" id="KW-0732">Signal</keyword>
<evidence type="ECO:0000313" key="10">
    <source>
        <dbReference type="Ensembl" id="ENSCCRP00020048168.1"/>
    </source>
</evidence>
<dbReference type="InterPro" id="IPR011583">
    <property type="entry name" value="Chitinase_II/V-like_cat"/>
</dbReference>
<dbReference type="GO" id="GO:0005975">
    <property type="term" value="P:carbohydrate metabolic process"/>
    <property type="evidence" value="ECO:0007669"/>
    <property type="project" value="InterPro"/>
</dbReference>
<dbReference type="FunFam" id="3.10.50.10:FF:000002">
    <property type="entry name" value="Chitinase domain-containing protein 1"/>
    <property type="match status" value="1"/>
</dbReference>
<evidence type="ECO:0000256" key="5">
    <source>
        <dbReference type="ARBA" id="ARBA00022729"/>
    </source>
</evidence>
<dbReference type="AlphaFoldDB" id="A0A8C2EY90"/>
<evidence type="ECO:0000256" key="6">
    <source>
        <dbReference type="ARBA" id="ARBA00023228"/>
    </source>
</evidence>
<name>A0A8C2EY90_CYPCA</name>
<dbReference type="PANTHER" id="PTHR46066">
    <property type="entry name" value="CHITINASE DOMAIN-CONTAINING PROTEIN 1 FAMILY MEMBER"/>
    <property type="match status" value="1"/>
</dbReference>
<evidence type="ECO:0000256" key="3">
    <source>
        <dbReference type="ARBA" id="ARBA00009336"/>
    </source>
</evidence>
<reference evidence="10" key="1">
    <citation type="submission" date="2025-08" db="UniProtKB">
        <authorList>
            <consortium name="Ensembl"/>
        </authorList>
    </citation>
    <scope>IDENTIFICATION</scope>
</reference>
<protein>
    <recommendedName>
        <fullName evidence="7">Chitinase domain-containing protein 1</fullName>
    </recommendedName>
</protein>
<sequence length="478" mass="54130">MRADLTLLHVCLLLPAVRGTLSKTDAKRASKLQEAEKATVADRPVQDRGLLVTDPQWRDIVREEKSFCPQCVSTRHFKGAVLGYITPWNSHGYDIAKVFGPKLTSVSPVWLQLRRRGPESFHITGLHDHDPGWVKAVRKANKKNKILPRLLFDGWSYQDYMSVLDSEDEMEELGREVLEVAKVLYLYAVSTSCRNDHFYRTFSDWEIRGVSFCQSNRKFPVKSLTVCHVLYFISVTYLLCHQTIIHVCWLICSDEADWISSPDCDFAPQAEGFDGYTLELWSQLGGNKRQELVHLVTHLCETLKAGKLSCVLVIPPSVTPGSGQPGMFGREDFEKLAPVVDAFSLMTYDYSGPGRPGPSAPLAWVRECVLQLAPHSQWRHKILLGINLYGLDFSSHGGAEPLLGGRYVELLKEVKPKLQWDDNTGEHFFNYKSNGLKHVVYYPTLKFLQLRMALAAELGTGISMWELGQGLDYFYDLL</sequence>
<keyword evidence="6" id="KW-0458">Lysosome</keyword>
<evidence type="ECO:0000256" key="1">
    <source>
        <dbReference type="ARBA" id="ARBA00004371"/>
    </source>
</evidence>
<dbReference type="PROSITE" id="PS51910">
    <property type="entry name" value="GH18_2"/>
    <property type="match status" value="1"/>
</dbReference>
<dbReference type="InterPro" id="IPR001223">
    <property type="entry name" value="Glyco_hydro18_cat"/>
</dbReference>
<dbReference type="SMART" id="SM00636">
    <property type="entry name" value="Glyco_18"/>
    <property type="match status" value="1"/>
</dbReference>
<evidence type="ECO:0000259" key="9">
    <source>
        <dbReference type="PROSITE" id="PS51910"/>
    </source>
</evidence>
<dbReference type="Proteomes" id="UP000694701">
    <property type="component" value="Unplaced"/>
</dbReference>
<dbReference type="CDD" id="cd02876">
    <property type="entry name" value="GH18_SI-CLP"/>
    <property type="match status" value="1"/>
</dbReference>
<comment type="subcellular location">
    <subcellularLocation>
        <location evidence="1">Lysosome</location>
    </subcellularLocation>
    <subcellularLocation>
        <location evidence="2">Secreted</location>
    </subcellularLocation>
</comment>
<feature type="chain" id="PRO_5034667710" description="Chitinase domain-containing protein 1" evidence="8">
    <location>
        <begin position="20"/>
        <end position="478"/>
    </location>
</feature>
<gene>
    <name evidence="10" type="primary">LOC109059682</name>
</gene>
<dbReference type="GO" id="GO:0012505">
    <property type="term" value="C:endomembrane system"/>
    <property type="evidence" value="ECO:0007669"/>
    <property type="project" value="TreeGrafter"/>
</dbReference>
<dbReference type="InterPro" id="IPR029070">
    <property type="entry name" value="Chitinase_insertion_sf"/>
</dbReference>
<dbReference type="Ensembl" id="ENSCCRT00020052493.1">
    <property type="protein sequence ID" value="ENSCCRP00020048168.1"/>
    <property type="gene ID" value="ENSCCRG00020021099.1"/>
</dbReference>
<dbReference type="Gene3D" id="1.10.8.360">
    <property type="entry name" value="3,6-anhydro-alpha-l-galactosidase"/>
    <property type="match status" value="1"/>
</dbReference>
<dbReference type="Gene3D" id="3.20.20.80">
    <property type="entry name" value="Glycosidases"/>
    <property type="match status" value="2"/>
</dbReference>
<dbReference type="PANTHER" id="PTHR46066:SF2">
    <property type="entry name" value="CHITINASE DOMAIN-CONTAINING PROTEIN 1"/>
    <property type="match status" value="1"/>
</dbReference>
<proteinExistence type="inferred from homology"/>
<comment type="similarity">
    <text evidence="3">Belongs to the glycosyl hydrolase 18 family.</text>
</comment>
<feature type="domain" description="GH18" evidence="9">
    <location>
        <begin position="79"/>
        <end position="478"/>
    </location>
</feature>
<dbReference type="Pfam" id="PF00704">
    <property type="entry name" value="Glyco_hydro_18"/>
    <property type="match status" value="1"/>
</dbReference>
<evidence type="ECO:0000256" key="2">
    <source>
        <dbReference type="ARBA" id="ARBA00004613"/>
    </source>
</evidence>
<keyword evidence="4" id="KW-0964">Secreted</keyword>